<name>A0A2P4UDP2_9ACTN</name>
<reference evidence="2 3" key="1">
    <citation type="journal article" date="2017" name="Chemistry">
        <title>Isolation, Biosynthesis and Chemical Modifications of Rubterolones A-F: Rare Tropolone Alkaloids from Actinomadura sp. 5-2.</title>
        <authorList>
            <person name="Guo H."/>
            <person name="Benndorf R."/>
            <person name="Leichnitz D."/>
            <person name="Klassen J.L."/>
            <person name="Vollmers J."/>
            <person name="Gorls H."/>
            <person name="Steinacker M."/>
            <person name="Weigel C."/>
            <person name="Dahse H.M."/>
            <person name="Kaster A.K."/>
            <person name="de Beer Z.W."/>
            <person name="Poulsen M."/>
            <person name="Beemelmanns C."/>
        </authorList>
    </citation>
    <scope>NUCLEOTIDE SEQUENCE [LARGE SCALE GENOMIC DNA]</scope>
    <source>
        <strain evidence="2 3">5-2</strain>
    </source>
</reference>
<comment type="caution">
    <text evidence="2">The sequence shown here is derived from an EMBL/GenBank/DDBJ whole genome shotgun (WGS) entry which is preliminary data.</text>
</comment>
<dbReference type="AlphaFoldDB" id="A0A2P4UDP2"/>
<dbReference type="RefSeq" id="WP_103564837.1">
    <property type="nucleotide sequence ID" value="NZ_MTBP01000003.1"/>
</dbReference>
<evidence type="ECO:0000256" key="1">
    <source>
        <dbReference type="SAM" id="MobiDB-lite"/>
    </source>
</evidence>
<evidence type="ECO:0000313" key="3">
    <source>
        <dbReference type="Proteomes" id="UP000242367"/>
    </source>
</evidence>
<dbReference type="Proteomes" id="UP000242367">
    <property type="component" value="Unassembled WGS sequence"/>
</dbReference>
<proteinExistence type="predicted"/>
<evidence type="ECO:0000313" key="2">
    <source>
        <dbReference type="EMBL" id="POM23164.1"/>
    </source>
</evidence>
<accession>A0A2P4UDP2</accession>
<sequence>MNAHPQLDSTRSIPPPDPDLEPLKVSVYERMAKAAAQLMPLFPYDHAGAIIPCGNVLIGGPGRDHGQFFHWNTVSEVVVCYGSHNSPLSPAQIIATQNLHGVNSRLSDETDPGAYAVIVVTQHQAEEGEQSEAMIARCTSCKAELVRHTYNATPHDLPGYDAARHGSATDPVRQFPTAVGSAEFADLRNTGEIRVCAACGHDNGPFSGAVWGWARQVAQTRAVNAAHRHLRELPPAVRSS</sequence>
<gene>
    <name evidence="2" type="ORF">BTM25_43160</name>
</gene>
<organism evidence="2 3">
    <name type="scientific">Actinomadura rubteroloni</name>
    <dbReference type="NCBI Taxonomy" id="1926885"/>
    <lineage>
        <taxon>Bacteria</taxon>
        <taxon>Bacillati</taxon>
        <taxon>Actinomycetota</taxon>
        <taxon>Actinomycetes</taxon>
        <taxon>Streptosporangiales</taxon>
        <taxon>Thermomonosporaceae</taxon>
        <taxon>Actinomadura</taxon>
    </lineage>
</organism>
<dbReference type="EMBL" id="MTBP01000003">
    <property type="protein sequence ID" value="POM23164.1"/>
    <property type="molecule type" value="Genomic_DNA"/>
</dbReference>
<keyword evidence="3" id="KW-1185">Reference proteome</keyword>
<feature type="region of interest" description="Disordered" evidence="1">
    <location>
        <begin position="1"/>
        <end position="20"/>
    </location>
</feature>
<protein>
    <submittedName>
        <fullName evidence="2">Uncharacterized protein</fullName>
    </submittedName>
</protein>